<dbReference type="InterPro" id="IPR002213">
    <property type="entry name" value="UDP_glucos_trans"/>
</dbReference>
<dbReference type="EC" id="2.4.1.17" evidence="5"/>
<dbReference type="GeneID" id="114357098"/>
<evidence type="ECO:0000256" key="3">
    <source>
        <dbReference type="ARBA" id="ARBA00022679"/>
    </source>
</evidence>
<feature type="chain" id="PRO_5029034567" description="UDP-glucuronosyltransferase" evidence="5">
    <location>
        <begin position="21"/>
        <end position="520"/>
    </location>
</feature>
<dbReference type="FunFam" id="3.40.50.2000:FF:000050">
    <property type="entry name" value="UDP-glucuronosyltransferase"/>
    <property type="match status" value="1"/>
</dbReference>
<evidence type="ECO:0000256" key="4">
    <source>
        <dbReference type="RuleBase" id="RU003718"/>
    </source>
</evidence>
<keyword evidence="5" id="KW-0472">Membrane</keyword>
<dbReference type="PANTHER" id="PTHR48043">
    <property type="entry name" value="EG:EG0003.4 PROTEIN-RELATED"/>
    <property type="match status" value="1"/>
</dbReference>
<comment type="similarity">
    <text evidence="1 4">Belongs to the UDP-glycosyltransferase family.</text>
</comment>
<comment type="subcellular location">
    <subcellularLocation>
        <location evidence="5">Membrane</location>
        <topology evidence="5">Single-pass membrane protein</topology>
    </subcellularLocation>
</comment>
<keyword evidence="5" id="KW-0732">Signal</keyword>
<evidence type="ECO:0000256" key="5">
    <source>
        <dbReference type="RuleBase" id="RU362059"/>
    </source>
</evidence>
<dbReference type="GO" id="GO:0016020">
    <property type="term" value="C:membrane"/>
    <property type="evidence" value="ECO:0007669"/>
    <property type="project" value="UniProtKB-SubCell"/>
</dbReference>
<feature type="signal peptide" evidence="5">
    <location>
        <begin position="1"/>
        <end position="20"/>
    </location>
</feature>
<sequence>MNLLGKFLLSAALCLSISEAYKILVVFPLPGPSHGILGDGVVRHLLNAGHEVTYVTPFPKDSKNPKLKQIDVSVDDAAMPKMNLKDILNKEQSAFDPNKFFDFTIGTHQRAIQNENMQKILNDPQQTFDVVVAEWMVCELYTGLAAFYGCPFIWVSTVEPHSTILSLIDDSLNPAYNPGLFSTTIPPYNFVERAKELLLSVANVVLKDVVLVRYYEQAAYDELYVPLLKKKGRPVLTYEEVRYNVSLVLGNSHVSLGQATRLPQNYKPIGGYHIDTNFKPLPEDLKNLLDNAKNGVIYFSMGSNIKSKDMPEELKRSLLKMFSGLKQTVLWKFEEVLTDLPKNVHIVKWAPQPAILSHPNCILFITHGGLLSYTEAVHFGKPTVGIPVFADQFLNVERIGKKGLGKRVDLSYTMADDLKIAINDVLSNPSYMTKAKELSLIYHDRPTPPGGELVHWVEHVIKTGGAPHLRSPALNVPFYQKMYLDLAALVVVVIIALRLIVKRLCNSCRKKKVSSEKKNK</sequence>
<dbReference type="RefSeq" id="XP_028166364.1">
    <property type="nucleotide sequence ID" value="XM_028310563.1"/>
</dbReference>
<evidence type="ECO:0000313" key="6">
    <source>
        <dbReference type="EMBL" id="QNS26328.1"/>
    </source>
</evidence>
<keyword evidence="5" id="KW-0812">Transmembrane</keyword>
<feature type="transmembrane region" description="Helical" evidence="5">
    <location>
        <begin position="482"/>
        <end position="501"/>
    </location>
</feature>
<dbReference type="AlphaFoldDB" id="A0A7H1CRH0"/>
<dbReference type="SMR" id="A0A7H1CRH0"/>
<dbReference type="GO" id="GO:0015020">
    <property type="term" value="F:glucuronosyltransferase activity"/>
    <property type="evidence" value="ECO:0007669"/>
    <property type="project" value="UniProtKB-EC"/>
</dbReference>
<accession>A0A7H1CRH0</accession>
<organism evidence="6">
    <name type="scientific">Ostrinia furnacalis</name>
    <name type="common">Asian corn borer</name>
    <dbReference type="NCBI Taxonomy" id="93504"/>
    <lineage>
        <taxon>Eukaryota</taxon>
        <taxon>Metazoa</taxon>
        <taxon>Ecdysozoa</taxon>
        <taxon>Arthropoda</taxon>
        <taxon>Hexapoda</taxon>
        <taxon>Insecta</taxon>
        <taxon>Pterygota</taxon>
        <taxon>Neoptera</taxon>
        <taxon>Endopterygota</taxon>
        <taxon>Lepidoptera</taxon>
        <taxon>Glossata</taxon>
        <taxon>Ditrysia</taxon>
        <taxon>Pyraloidea</taxon>
        <taxon>Crambidae</taxon>
        <taxon>Pyraustinae</taxon>
        <taxon>Ostrinia</taxon>
    </lineage>
</organism>
<proteinExistence type="evidence at transcript level"/>
<dbReference type="KEGG" id="ofu:114357098"/>
<dbReference type="PANTHER" id="PTHR48043:SF159">
    <property type="entry name" value="EG:EG0003.4 PROTEIN-RELATED"/>
    <property type="match status" value="1"/>
</dbReference>
<dbReference type="Pfam" id="PF00201">
    <property type="entry name" value="UDPGT"/>
    <property type="match status" value="1"/>
</dbReference>
<dbReference type="RefSeq" id="XP_028166365.1">
    <property type="nucleotide sequence ID" value="XM_028310564.1"/>
</dbReference>
<dbReference type="OrthoDB" id="5835829at2759"/>
<name>A0A7H1CRH0_OSTFU</name>
<keyword evidence="5" id="KW-1133">Transmembrane helix</keyword>
<dbReference type="EMBL" id="MT215184">
    <property type="protein sequence ID" value="QNS26328.1"/>
    <property type="molecule type" value="mRNA"/>
</dbReference>
<keyword evidence="2 4" id="KW-0328">Glycosyltransferase</keyword>
<dbReference type="InterPro" id="IPR035595">
    <property type="entry name" value="UDP_glycos_trans_CS"/>
</dbReference>
<keyword evidence="3 4" id="KW-0808">Transferase</keyword>
<protein>
    <recommendedName>
        <fullName evidence="5">UDP-glucuronosyltransferase</fullName>
        <ecNumber evidence="5">2.4.1.17</ecNumber>
    </recommendedName>
</protein>
<comment type="catalytic activity">
    <reaction evidence="5">
        <text>glucuronate acceptor + UDP-alpha-D-glucuronate = acceptor beta-D-glucuronoside + UDP + H(+)</text>
        <dbReference type="Rhea" id="RHEA:21032"/>
        <dbReference type="ChEBI" id="CHEBI:15378"/>
        <dbReference type="ChEBI" id="CHEBI:58052"/>
        <dbReference type="ChEBI" id="CHEBI:58223"/>
        <dbReference type="ChEBI" id="CHEBI:132367"/>
        <dbReference type="ChEBI" id="CHEBI:132368"/>
        <dbReference type="EC" id="2.4.1.17"/>
    </reaction>
</comment>
<evidence type="ECO:0000256" key="1">
    <source>
        <dbReference type="ARBA" id="ARBA00009995"/>
    </source>
</evidence>
<dbReference type="Gene3D" id="3.40.50.2000">
    <property type="entry name" value="Glycogen Phosphorylase B"/>
    <property type="match status" value="1"/>
</dbReference>
<reference evidence="6" key="1">
    <citation type="submission" date="2020-03" db="EMBL/GenBank/DDBJ databases">
        <title>Analysis of the UDP-glycosyltransferase gene family in the antennae of Ostrinia furnacalis.</title>
        <authorList>
            <person name="Liu S."/>
        </authorList>
    </citation>
    <scope>NUCLEOTIDE SEQUENCE</scope>
    <source>
        <strain evidence="6">HF</strain>
    </source>
</reference>
<evidence type="ECO:0000256" key="2">
    <source>
        <dbReference type="ARBA" id="ARBA00022676"/>
    </source>
</evidence>
<dbReference type="InterPro" id="IPR050271">
    <property type="entry name" value="UDP-glycosyltransferase"/>
</dbReference>
<dbReference type="PROSITE" id="PS00375">
    <property type="entry name" value="UDPGT"/>
    <property type="match status" value="1"/>
</dbReference>
<dbReference type="SUPFAM" id="SSF53756">
    <property type="entry name" value="UDP-Glycosyltransferase/glycogen phosphorylase"/>
    <property type="match status" value="1"/>
</dbReference>
<dbReference type="CDD" id="cd03784">
    <property type="entry name" value="GT1_Gtf-like"/>
    <property type="match status" value="1"/>
</dbReference>